<name>A0A1G2BG30_9BACT</name>
<evidence type="ECO:0000256" key="1">
    <source>
        <dbReference type="SAM" id="Phobius"/>
    </source>
</evidence>
<organism evidence="2 3">
    <name type="scientific">Candidatus Kerfeldbacteria bacterium RIFOXYB2_FULL_38_14</name>
    <dbReference type="NCBI Taxonomy" id="1798547"/>
    <lineage>
        <taxon>Bacteria</taxon>
        <taxon>Candidatus Kerfeldiibacteriota</taxon>
    </lineage>
</organism>
<sequence length="342" mass="38610">MNDIEHGRHRRGKNQKKEIAIAVAGAVLVNAGATYLLFKEPTPIKETPAEITKSKSEKEPSAVEQEAVLEFQHIANELIEQYLDPSSPEYEGENATVPPLAYYRLTDTHKVVEKIRLNNDSTTEQGEQYSIAAAQELMDRIETLVQYPELDWTGNPEHDLLLVQKLMFELKDALFKKLYYKRNGTISSQVDTGIINCTVSRMTPIILEAAYRLNGIDAAKLNQYRAARSEQHISTAVIDSSASAVLVFEEQAISHDPFVYDTNFKGAPVTVYPLNQHLVEYLKLYATDLTNEQQKWIPVTLDDIDLNLPDIVISLEKVEYDLDENGEERLIPIIPPPGQNDK</sequence>
<comment type="caution">
    <text evidence="2">The sequence shown here is derived from an EMBL/GenBank/DDBJ whole genome shotgun (WGS) entry which is preliminary data.</text>
</comment>
<evidence type="ECO:0000313" key="3">
    <source>
        <dbReference type="Proteomes" id="UP000176420"/>
    </source>
</evidence>
<dbReference type="Proteomes" id="UP000176420">
    <property type="component" value="Unassembled WGS sequence"/>
</dbReference>
<accession>A0A1G2BG30</accession>
<dbReference type="EMBL" id="MHKI01000008">
    <property type="protein sequence ID" value="OGY87499.1"/>
    <property type="molecule type" value="Genomic_DNA"/>
</dbReference>
<keyword evidence="1" id="KW-1133">Transmembrane helix</keyword>
<keyword evidence="1" id="KW-0472">Membrane</keyword>
<evidence type="ECO:0000313" key="2">
    <source>
        <dbReference type="EMBL" id="OGY87499.1"/>
    </source>
</evidence>
<keyword evidence="1" id="KW-0812">Transmembrane</keyword>
<protein>
    <submittedName>
        <fullName evidence="2">Uncharacterized protein</fullName>
    </submittedName>
</protein>
<gene>
    <name evidence="2" type="ORF">A2319_03995</name>
</gene>
<reference evidence="2 3" key="1">
    <citation type="journal article" date="2016" name="Nat. Commun.">
        <title>Thousands of microbial genomes shed light on interconnected biogeochemical processes in an aquifer system.</title>
        <authorList>
            <person name="Anantharaman K."/>
            <person name="Brown C.T."/>
            <person name="Hug L.A."/>
            <person name="Sharon I."/>
            <person name="Castelle C.J."/>
            <person name="Probst A.J."/>
            <person name="Thomas B.C."/>
            <person name="Singh A."/>
            <person name="Wilkins M.J."/>
            <person name="Karaoz U."/>
            <person name="Brodie E.L."/>
            <person name="Williams K.H."/>
            <person name="Hubbard S.S."/>
            <person name="Banfield J.F."/>
        </authorList>
    </citation>
    <scope>NUCLEOTIDE SEQUENCE [LARGE SCALE GENOMIC DNA]</scope>
</reference>
<dbReference type="AlphaFoldDB" id="A0A1G2BG30"/>
<feature type="transmembrane region" description="Helical" evidence="1">
    <location>
        <begin position="20"/>
        <end position="38"/>
    </location>
</feature>
<proteinExistence type="predicted"/>